<proteinExistence type="predicted"/>
<protein>
    <submittedName>
        <fullName evidence="1">Uncharacterized protein</fullName>
    </submittedName>
</protein>
<gene>
    <name evidence="1" type="ORF">ABV408_07060</name>
</gene>
<dbReference type="RefSeq" id="WP_353981748.1">
    <property type="nucleotide sequence ID" value="NZ_CP159578.1"/>
</dbReference>
<dbReference type="AlphaFoldDB" id="A0AB74UBE5"/>
<dbReference type="EMBL" id="CP159578">
    <property type="protein sequence ID" value="XCJ80934.1"/>
    <property type="molecule type" value="Genomic_DNA"/>
</dbReference>
<reference evidence="1" key="1">
    <citation type="submission" date="2024-06" db="EMBL/GenBank/DDBJ databases">
        <title>Complete genome of Salinicola endophyticus HNIBRBA4755.</title>
        <authorList>
            <person name="Shin S.Y."/>
            <person name="Kang H."/>
            <person name="Song J."/>
        </authorList>
    </citation>
    <scope>NUCLEOTIDE SEQUENCE</scope>
    <source>
        <strain evidence="1">HNIBRBA4755</strain>
    </source>
</reference>
<accession>A0AB74UBE5</accession>
<name>A0AB74UBE5_9GAMM</name>
<organism evidence="1">
    <name type="scientific">Salinicola endophyticus</name>
    <dbReference type="NCBI Taxonomy" id="1949083"/>
    <lineage>
        <taxon>Bacteria</taxon>
        <taxon>Pseudomonadati</taxon>
        <taxon>Pseudomonadota</taxon>
        <taxon>Gammaproteobacteria</taxon>
        <taxon>Oceanospirillales</taxon>
        <taxon>Halomonadaceae</taxon>
        <taxon>Salinicola</taxon>
    </lineage>
</organism>
<sequence length="94" mass="10819">MPLAEQEAAQLLEAGLKPYRVRASFKEASPHVSVRVSHDRGAFVRTIPMSICSNRRTLIRRIDLLRSEAENRFGVPCERWPQGDEIKAEKRIYL</sequence>
<evidence type="ECO:0000313" key="1">
    <source>
        <dbReference type="EMBL" id="XCJ80934.1"/>
    </source>
</evidence>